<sequence>MLQHLYTGVLIFIAALAVFTFYGTMKQVNPYGRYARPTDRNTMTARPAWLLFESPQWWSFAVTFWLTAQSPGTPAIVLFALWQSHYLYRGIIYPLRRNEDGKRFPMSGVIFGVLFNGLNGFVNGYAVSHAPHLMTDAWFRDPRFGLGLAIAVAGWLINFQADSILIGLRSDGAPGYRIPRGGAFEYVSAANYFGEIVLWCGWAVMSWTAAGALFAIFTISNLLPRALSHHRWYRENFADYPSTRRALIPWIL</sequence>
<name>A0A6M2BUH7_9GAMM</name>
<feature type="transmembrane region" description="Helical" evidence="5">
    <location>
        <begin position="196"/>
        <end position="219"/>
    </location>
</feature>
<keyword evidence="3 5" id="KW-1133">Transmembrane helix</keyword>
<evidence type="ECO:0000256" key="3">
    <source>
        <dbReference type="ARBA" id="ARBA00022989"/>
    </source>
</evidence>
<dbReference type="FunFam" id="1.20.120.1630:FF:000014">
    <property type="entry name" value="Steroid 5-alpha reductase, putative"/>
    <property type="match status" value="1"/>
</dbReference>
<keyword evidence="2 5" id="KW-0812">Transmembrane</keyword>
<accession>A0A6M2BUH7</accession>
<feature type="transmembrane region" description="Helical" evidence="5">
    <location>
        <begin position="57"/>
        <end position="82"/>
    </location>
</feature>
<dbReference type="GO" id="GO:0016627">
    <property type="term" value="F:oxidoreductase activity, acting on the CH-CH group of donors"/>
    <property type="evidence" value="ECO:0007669"/>
    <property type="project" value="InterPro"/>
</dbReference>
<evidence type="ECO:0000256" key="5">
    <source>
        <dbReference type="SAM" id="Phobius"/>
    </source>
</evidence>
<dbReference type="GO" id="GO:0016020">
    <property type="term" value="C:membrane"/>
    <property type="evidence" value="ECO:0007669"/>
    <property type="project" value="UniProtKB-SubCell"/>
</dbReference>
<reference evidence="7 8" key="1">
    <citation type="journal article" date="2014" name="Int. J. Syst. Evol. Microbiol.">
        <title>Solimonas terrae sp. nov., isolated from soil.</title>
        <authorList>
            <person name="Kim S.J."/>
            <person name="Moon J.Y."/>
            <person name="Weon H.Y."/>
            <person name="Ahn J.H."/>
            <person name="Chen W.M."/>
            <person name="Kwon S.W."/>
        </authorList>
    </citation>
    <scope>NUCLEOTIDE SEQUENCE [LARGE SCALE GENOMIC DNA]</scope>
    <source>
        <strain evidence="7 8">KIS83-12</strain>
    </source>
</reference>
<evidence type="ECO:0000256" key="2">
    <source>
        <dbReference type="ARBA" id="ARBA00022692"/>
    </source>
</evidence>
<feature type="domain" description="3-oxo-5-alpha-steroid 4-dehydrogenase C-terminal" evidence="6">
    <location>
        <begin position="103"/>
        <end position="252"/>
    </location>
</feature>
<organism evidence="7 8">
    <name type="scientific">Solimonas terrae</name>
    <dbReference type="NCBI Taxonomy" id="1396819"/>
    <lineage>
        <taxon>Bacteria</taxon>
        <taxon>Pseudomonadati</taxon>
        <taxon>Pseudomonadota</taxon>
        <taxon>Gammaproteobacteria</taxon>
        <taxon>Nevskiales</taxon>
        <taxon>Nevskiaceae</taxon>
        <taxon>Solimonas</taxon>
    </lineage>
</organism>
<dbReference type="InterPro" id="IPR001104">
    <property type="entry name" value="3-oxo-5_a-steroid_4-DH_C"/>
</dbReference>
<feature type="transmembrane region" description="Helical" evidence="5">
    <location>
        <begin position="5"/>
        <end position="25"/>
    </location>
</feature>
<dbReference type="AlphaFoldDB" id="A0A6M2BUH7"/>
<comment type="subcellular location">
    <subcellularLocation>
        <location evidence="1">Membrane</location>
        <topology evidence="1">Multi-pass membrane protein</topology>
    </subcellularLocation>
</comment>
<feature type="transmembrane region" description="Helical" evidence="5">
    <location>
        <begin position="146"/>
        <end position="168"/>
    </location>
</feature>
<dbReference type="InterPro" id="IPR039357">
    <property type="entry name" value="SRD5A/TECR"/>
</dbReference>
<evidence type="ECO:0000313" key="7">
    <source>
        <dbReference type="EMBL" id="NGY05861.1"/>
    </source>
</evidence>
<evidence type="ECO:0000256" key="4">
    <source>
        <dbReference type="ARBA" id="ARBA00023136"/>
    </source>
</evidence>
<dbReference type="Proteomes" id="UP000472676">
    <property type="component" value="Unassembled WGS sequence"/>
</dbReference>
<dbReference type="RefSeq" id="WP_166258205.1">
    <property type="nucleotide sequence ID" value="NZ_JAAMOW010000007.1"/>
</dbReference>
<proteinExistence type="predicted"/>
<keyword evidence="8" id="KW-1185">Reference proteome</keyword>
<keyword evidence="4 5" id="KW-0472">Membrane</keyword>
<gene>
    <name evidence="7" type="ORF">G7Y85_13895</name>
</gene>
<dbReference type="PANTHER" id="PTHR10556">
    <property type="entry name" value="3-OXO-5-ALPHA-STEROID 4-DEHYDROGENASE"/>
    <property type="match status" value="1"/>
</dbReference>
<protein>
    <submittedName>
        <fullName evidence="7">DUF1295 domain-containing protein</fullName>
    </submittedName>
</protein>
<dbReference type="Pfam" id="PF02544">
    <property type="entry name" value="Steroid_dh"/>
    <property type="match status" value="1"/>
</dbReference>
<dbReference type="GO" id="GO:0006629">
    <property type="term" value="P:lipid metabolic process"/>
    <property type="evidence" value="ECO:0007669"/>
    <property type="project" value="InterPro"/>
</dbReference>
<evidence type="ECO:0000313" key="8">
    <source>
        <dbReference type="Proteomes" id="UP000472676"/>
    </source>
</evidence>
<evidence type="ECO:0000259" key="6">
    <source>
        <dbReference type="Pfam" id="PF02544"/>
    </source>
</evidence>
<dbReference type="PANTHER" id="PTHR10556:SF35">
    <property type="entry name" value="3-OXO-5-ALPHA-STEROID 4-DEHYDROGENASE FAMILY PROTEIN"/>
    <property type="match status" value="1"/>
</dbReference>
<feature type="transmembrane region" description="Helical" evidence="5">
    <location>
        <begin position="103"/>
        <end position="126"/>
    </location>
</feature>
<dbReference type="EMBL" id="JAAMOW010000007">
    <property type="protein sequence ID" value="NGY05861.1"/>
    <property type="molecule type" value="Genomic_DNA"/>
</dbReference>
<comment type="caution">
    <text evidence="7">The sequence shown here is derived from an EMBL/GenBank/DDBJ whole genome shotgun (WGS) entry which is preliminary data.</text>
</comment>
<dbReference type="PROSITE" id="PS50244">
    <property type="entry name" value="S5A_REDUCTASE"/>
    <property type="match status" value="1"/>
</dbReference>
<evidence type="ECO:0000256" key="1">
    <source>
        <dbReference type="ARBA" id="ARBA00004141"/>
    </source>
</evidence>
<dbReference type="Gene3D" id="1.20.120.1630">
    <property type="match status" value="1"/>
</dbReference>